<protein>
    <submittedName>
        <fullName evidence="1">Uncharacterized protein</fullName>
    </submittedName>
</protein>
<keyword evidence="2" id="KW-1185">Reference proteome</keyword>
<comment type="caution">
    <text evidence="1">The sequence shown here is derived from an EMBL/GenBank/DDBJ whole genome shotgun (WGS) entry which is preliminary data.</text>
</comment>
<evidence type="ECO:0000313" key="1">
    <source>
        <dbReference type="EMBL" id="MBI1622728.1"/>
    </source>
</evidence>
<evidence type="ECO:0000313" key="2">
    <source>
        <dbReference type="Proteomes" id="UP000601789"/>
    </source>
</evidence>
<reference evidence="1 2" key="1">
    <citation type="submission" date="2020-10" db="EMBL/GenBank/DDBJ databases">
        <title>Aquamicrobium zhengzhouensis sp. nov., a exopolysaccharide producing bacterium isolated from farmland soil.</title>
        <authorList>
            <person name="Wang X."/>
        </authorList>
    </citation>
    <scope>NUCLEOTIDE SEQUENCE [LARGE SCALE GENOMIC DNA]</scope>
    <source>
        <strain evidence="2">cd-1</strain>
    </source>
</reference>
<accession>A0ABS0SHE3</accession>
<gene>
    <name evidence="1" type="ORF">IOD40_18910</name>
</gene>
<dbReference type="EMBL" id="JADGMQ010000021">
    <property type="protein sequence ID" value="MBI1622728.1"/>
    <property type="molecule type" value="Genomic_DNA"/>
</dbReference>
<sequence length="152" mass="17306">MMKKRFRPTTLIDRIVEDLQTGKLAFPASEGLLLQTYRPNGPLPWTEYRKAARIAGASNGTLVLVDDTNKVVIDQLDFNGHYGSELGDIFVYRAQRHYVNTDARARGSNTALLTLYRLPRGFYLQHPHGFFWDHGEYIGECRVKTESVSESV</sequence>
<dbReference type="Proteomes" id="UP000601789">
    <property type="component" value="Unassembled WGS sequence"/>
</dbReference>
<organism evidence="1 2">
    <name type="scientific">Aquamicrobium zhengzhouense</name>
    <dbReference type="NCBI Taxonomy" id="2781738"/>
    <lineage>
        <taxon>Bacteria</taxon>
        <taxon>Pseudomonadati</taxon>
        <taxon>Pseudomonadota</taxon>
        <taxon>Alphaproteobacteria</taxon>
        <taxon>Hyphomicrobiales</taxon>
        <taxon>Phyllobacteriaceae</taxon>
        <taxon>Aquamicrobium</taxon>
    </lineage>
</organism>
<name>A0ABS0SHE3_9HYPH</name>
<proteinExistence type="predicted"/>